<feature type="compositionally biased region" description="Polar residues" evidence="1">
    <location>
        <begin position="75"/>
        <end position="97"/>
    </location>
</feature>
<dbReference type="Proteomes" id="UP001472677">
    <property type="component" value="Unassembled WGS sequence"/>
</dbReference>
<comment type="caution">
    <text evidence="2">The sequence shown here is derived from an EMBL/GenBank/DDBJ whole genome shotgun (WGS) entry which is preliminary data.</text>
</comment>
<name>A0ABR2EBK3_9ROSI</name>
<reference evidence="2 3" key="1">
    <citation type="journal article" date="2024" name="G3 (Bethesda)">
        <title>Genome assembly of Hibiscus sabdariffa L. provides insights into metabolisms of medicinal natural products.</title>
        <authorList>
            <person name="Kim T."/>
        </authorList>
    </citation>
    <scope>NUCLEOTIDE SEQUENCE [LARGE SCALE GENOMIC DNA]</scope>
    <source>
        <strain evidence="2">TK-2024</strain>
        <tissue evidence="2">Old leaves</tissue>
    </source>
</reference>
<evidence type="ECO:0000256" key="1">
    <source>
        <dbReference type="SAM" id="MobiDB-lite"/>
    </source>
</evidence>
<feature type="region of interest" description="Disordered" evidence="1">
    <location>
        <begin position="47"/>
        <end position="66"/>
    </location>
</feature>
<gene>
    <name evidence="2" type="ORF">V6N12_002607</name>
</gene>
<evidence type="ECO:0000313" key="2">
    <source>
        <dbReference type="EMBL" id="KAK8556194.1"/>
    </source>
</evidence>
<evidence type="ECO:0000313" key="3">
    <source>
        <dbReference type="Proteomes" id="UP001472677"/>
    </source>
</evidence>
<feature type="region of interest" description="Disordered" evidence="1">
    <location>
        <begin position="74"/>
        <end position="97"/>
    </location>
</feature>
<sequence>MQELNKSLKARLVKMDERMKNWGRSASVMDNMPKYTKIPRQEVVEQCEENPPMSTQHAPSGDAVDTWAGDAAYRNDTTTSHDATESDNSASSTETDAENDTITLMLNHEHVDCSYPQLSRQPHGCIFEETLYPGSNQTFYPGSTEATYPGSKETCCLGSDETTRPDNKQTTCRCSEEVTYPCSTQTACLGSTEVACRGSTEAACLGSIERTCPGNTKNSALAVNIMTTSTATASVIK</sequence>
<protein>
    <submittedName>
        <fullName evidence="2">Uncharacterized protein</fullName>
    </submittedName>
</protein>
<dbReference type="EMBL" id="JBBPBM010000017">
    <property type="protein sequence ID" value="KAK8556194.1"/>
    <property type="molecule type" value="Genomic_DNA"/>
</dbReference>
<keyword evidence="3" id="KW-1185">Reference proteome</keyword>
<proteinExistence type="predicted"/>
<accession>A0ABR2EBK3</accession>
<organism evidence="2 3">
    <name type="scientific">Hibiscus sabdariffa</name>
    <name type="common">roselle</name>
    <dbReference type="NCBI Taxonomy" id="183260"/>
    <lineage>
        <taxon>Eukaryota</taxon>
        <taxon>Viridiplantae</taxon>
        <taxon>Streptophyta</taxon>
        <taxon>Embryophyta</taxon>
        <taxon>Tracheophyta</taxon>
        <taxon>Spermatophyta</taxon>
        <taxon>Magnoliopsida</taxon>
        <taxon>eudicotyledons</taxon>
        <taxon>Gunneridae</taxon>
        <taxon>Pentapetalae</taxon>
        <taxon>rosids</taxon>
        <taxon>malvids</taxon>
        <taxon>Malvales</taxon>
        <taxon>Malvaceae</taxon>
        <taxon>Malvoideae</taxon>
        <taxon>Hibiscus</taxon>
    </lineage>
</organism>